<dbReference type="SUPFAM" id="SSF53633">
    <property type="entry name" value="Carbamate kinase-like"/>
    <property type="match status" value="1"/>
</dbReference>
<dbReference type="PROSITE" id="PS00902">
    <property type="entry name" value="GLUTAMATE_5_KINASE"/>
    <property type="match status" value="1"/>
</dbReference>
<sequence length="808" mass="86025">MCGTVCTAPGSPCSSQRAKLTSTSAALILKTAGFSAHPKSSLPASLHTPLIMRKETMTHSHTFGGYAGERPITRHDLKHATRIVVKMGTSVVSTNGEPALGRIASIVEQVCMLKRQGKEVLLVTSGSVGIGRKRLNKQILLSASLRTHVQGNQQMLALEKKKGAMAAAGQVGLMSLYETLFSLYDVACSQVLVTASDFKTAQNRANMRDTMLNLLELDVVPIVNENDAVSASPDGTVFTDNDSLAALVGGEIEADLLMLLTDVEGLYNKPPSQPGAKVISVFRPENNSFKIGEKSSVGRGGMGAKIEAAQSAISQGVNAVVIASGFKYGVVNSIMKGSSLGTLFVANPGVESPDSMSAEEMANAAREGCHQLQALSSEERADILFRIADELKNNSKSILNANRKDLQAAQKSSIDEGLIARLKLSEEKLETLADGIRSIAESEEPIGRMLKRTELASGLVLHQETASIGVLLVIFESRPDSLPQIAALALRSGNGLLLKGGKEALHSNAVLHKIIVKAVEDATNGKVKKDVIGLVTSREEISDLLRLDDVIDLCIPRGSGSMVSFIKKNTRIPVLGHAEGVCHMYIHSAADVKKAIELAIDAKTDYPAACNALETLLLDESLVSSGQDKEILVKLEEAGINLHIAPNAAKLGVATAKSRPTDTLSTEYGSPDLTIEVVKGVGAAIAHINQYSSGHTECIVTEDAVAAEQFQQMIDSACVFHNASTRFADGYRFGLGAEVGISTGRIHARGPVGVEGLLTTKWKLVSESGHTVSQFSSTKSNHPLKYTHKKLELIQKEANVARPRSSRL</sequence>
<dbReference type="PRINTS" id="PR00474">
    <property type="entry name" value="GLU5KINASE"/>
</dbReference>
<dbReference type="CDD" id="cd07079">
    <property type="entry name" value="ALDH_F18-19_ProA-GPR"/>
    <property type="match status" value="1"/>
</dbReference>
<evidence type="ECO:0000256" key="4">
    <source>
        <dbReference type="ARBA" id="ARBA00009302"/>
    </source>
</evidence>
<dbReference type="InterPro" id="IPR020593">
    <property type="entry name" value="G-glutamylP_reductase_CS"/>
</dbReference>
<evidence type="ECO:0000256" key="16">
    <source>
        <dbReference type="ARBA" id="ARBA00049141"/>
    </source>
</evidence>
<keyword evidence="11 17" id="KW-0067">ATP-binding</keyword>
<protein>
    <recommendedName>
        <fullName evidence="17">Delta-1-pyrroline-5-carboxylate synthase</fullName>
    </recommendedName>
    <domain>
        <recommendedName>
            <fullName evidence="17">Glutamate 5-kinase</fullName>
            <shortName evidence="17">GK</shortName>
            <ecNumber evidence="17">2.7.2.11</ecNumber>
        </recommendedName>
        <alternativeName>
            <fullName evidence="17">Gamma-glutamyl kinase</fullName>
        </alternativeName>
    </domain>
    <domain>
        <recommendedName>
            <fullName evidence="17">Gamma-glutamyl phosphate reductase</fullName>
            <shortName evidence="17">GPR</shortName>
            <ecNumber evidence="17">1.2.1.41</ecNumber>
        </recommendedName>
        <alternativeName>
            <fullName evidence="17">Glutamate-5-semialdehyde dehydrogenase</fullName>
        </alternativeName>
        <alternativeName>
            <fullName evidence="17">Glutamyl-gamma-semialdehyde dehydrogenase</fullName>
        </alternativeName>
    </domain>
</protein>
<comment type="pathway">
    <text evidence="2 17">Amino-acid biosynthesis; L-proline biosynthesis; L-glutamate 5-semialdehyde from L-glutamate: step 1/2.</text>
</comment>
<dbReference type="InterPro" id="IPR036393">
    <property type="entry name" value="AceGlu_kinase-like_sf"/>
</dbReference>
<dbReference type="Proteomes" id="UP000704712">
    <property type="component" value="Unassembled WGS sequence"/>
</dbReference>
<dbReference type="InterPro" id="IPR001048">
    <property type="entry name" value="Asp/Glu/Uridylate_kinase"/>
</dbReference>
<dbReference type="InterPro" id="IPR016162">
    <property type="entry name" value="Ald_DH_N"/>
</dbReference>
<feature type="domain" description="Aldehyde dehydrogenase" evidence="18">
    <location>
        <begin position="354"/>
        <end position="623"/>
    </location>
</feature>
<dbReference type="NCBIfam" id="TIGR00407">
    <property type="entry name" value="proA"/>
    <property type="match status" value="1"/>
</dbReference>
<evidence type="ECO:0000256" key="14">
    <source>
        <dbReference type="ARBA" id="ARBA00023268"/>
    </source>
</evidence>
<dbReference type="GO" id="GO:0005524">
    <property type="term" value="F:ATP binding"/>
    <property type="evidence" value="ECO:0007669"/>
    <property type="project" value="UniProtKB-UniRule"/>
</dbReference>
<dbReference type="InterPro" id="IPR015590">
    <property type="entry name" value="Aldehyde_DH_dom"/>
</dbReference>
<evidence type="ECO:0000256" key="5">
    <source>
        <dbReference type="ARBA" id="ARBA00022490"/>
    </source>
</evidence>
<dbReference type="GO" id="GO:0008652">
    <property type="term" value="P:amino acid biosynthetic process"/>
    <property type="evidence" value="ECO:0007669"/>
    <property type="project" value="UniProtKB-KW"/>
</dbReference>
<keyword evidence="7 17" id="KW-0641">Proline biosynthesis</keyword>
<dbReference type="GO" id="GO:0005737">
    <property type="term" value="C:cytoplasm"/>
    <property type="evidence" value="ECO:0007669"/>
    <property type="project" value="InterPro"/>
</dbReference>
<dbReference type="Gene3D" id="3.40.1160.10">
    <property type="entry name" value="Acetylglutamate kinase-like"/>
    <property type="match status" value="1"/>
</dbReference>
<dbReference type="Gene3D" id="3.40.605.10">
    <property type="entry name" value="Aldehyde Dehydrogenase, Chain A, domain 1"/>
    <property type="match status" value="1"/>
</dbReference>
<dbReference type="PANTHER" id="PTHR11063:SF8">
    <property type="entry name" value="DELTA-1-PYRROLINE-5-CARBOXYLATE SYNTHASE"/>
    <property type="match status" value="1"/>
</dbReference>
<name>A0A8S9U114_PHYIN</name>
<comment type="catalytic activity">
    <reaction evidence="15 17">
        <text>L-glutamate 5-semialdehyde + phosphate + NADP(+) = L-glutamyl 5-phosphate + NADPH + H(+)</text>
        <dbReference type="Rhea" id="RHEA:19541"/>
        <dbReference type="ChEBI" id="CHEBI:15378"/>
        <dbReference type="ChEBI" id="CHEBI:43474"/>
        <dbReference type="ChEBI" id="CHEBI:57783"/>
        <dbReference type="ChEBI" id="CHEBI:58066"/>
        <dbReference type="ChEBI" id="CHEBI:58274"/>
        <dbReference type="ChEBI" id="CHEBI:58349"/>
        <dbReference type="EC" id="1.2.1.41"/>
    </reaction>
</comment>
<dbReference type="InterPro" id="IPR000965">
    <property type="entry name" value="GPR_dom"/>
</dbReference>
<evidence type="ECO:0000313" key="21">
    <source>
        <dbReference type="Proteomes" id="UP000704712"/>
    </source>
</evidence>
<dbReference type="HAMAP" id="MF_00456">
    <property type="entry name" value="ProB"/>
    <property type="match status" value="1"/>
</dbReference>
<evidence type="ECO:0000259" key="18">
    <source>
        <dbReference type="Pfam" id="PF00171"/>
    </source>
</evidence>
<dbReference type="InterPro" id="IPR019797">
    <property type="entry name" value="Glutamate_5-kinase_CS"/>
</dbReference>
<dbReference type="InterPro" id="IPR016161">
    <property type="entry name" value="Ald_DH/histidinol_DH"/>
</dbReference>
<keyword evidence="14" id="KW-0511">Multifunctional enzyme</keyword>
<dbReference type="NCBIfam" id="TIGR01027">
    <property type="entry name" value="proB"/>
    <property type="match status" value="1"/>
</dbReference>
<keyword evidence="8 17" id="KW-0808">Transferase</keyword>
<dbReference type="PIRSF" id="PIRSF036429">
    <property type="entry name" value="P5C_syn"/>
    <property type="match status" value="1"/>
</dbReference>
<evidence type="ECO:0000256" key="17">
    <source>
        <dbReference type="PIRNR" id="PIRNR036429"/>
    </source>
</evidence>
<feature type="domain" description="Aspartate/glutamate/uridylate kinase" evidence="19">
    <location>
        <begin position="82"/>
        <end position="323"/>
    </location>
</feature>
<evidence type="ECO:0000259" key="19">
    <source>
        <dbReference type="Pfam" id="PF00696"/>
    </source>
</evidence>
<dbReference type="FunFam" id="3.40.1160.10:FF:000073">
    <property type="entry name" value="Delta-1-pyrroline-5-carboxylate synthase"/>
    <property type="match status" value="1"/>
</dbReference>
<dbReference type="GO" id="GO:0004349">
    <property type="term" value="F:glutamate 5-kinase activity"/>
    <property type="evidence" value="ECO:0007669"/>
    <property type="project" value="UniProtKB-UniRule"/>
</dbReference>
<dbReference type="InterPro" id="IPR001057">
    <property type="entry name" value="Glu/AcGlu_kinase"/>
</dbReference>
<dbReference type="PANTHER" id="PTHR11063">
    <property type="entry name" value="GLUTAMATE SEMIALDEHYDE DEHYDROGENASE"/>
    <property type="match status" value="1"/>
</dbReference>
<dbReference type="PROSITE" id="PS01223">
    <property type="entry name" value="PROA"/>
    <property type="match status" value="1"/>
</dbReference>
<dbReference type="InterPro" id="IPR016163">
    <property type="entry name" value="Ald_DH_C"/>
</dbReference>
<proteinExistence type="inferred from homology"/>
<keyword evidence="6 17" id="KW-0028">Amino-acid biosynthesis</keyword>
<evidence type="ECO:0000256" key="12">
    <source>
        <dbReference type="ARBA" id="ARBA00022857"/>
    </source>
</evidence>
<keyword evidence="12 17" id="KW-0521">NADP</keyword>
<dbReference type="GO" id="GO:0004350">
    <property type="term" value="F:glutamate-5-semialdehyde dehydrogenase activity"/>
    <property type="evidence" value="ECO:0007669"/>
    <property type="project" value="UniProtKB-UniRule"/>
</dbReference>
<evidence type="ECO:0000256" key="6">
    <source>
        <dbReference type="ARBA" id="ARBA00022605"/>
    </source>
</evidence>
<evidence type="ECO:0000256" key="10">
    <source>
        <dbReference type="ARBA" id="ARBA00022777"/>
    </source>
</evidence>
<dbReference type="FunFam" id="3.40.309.10:FF:000028">
    <property type="entry name" value="Gamma-glutamyl phosphate reductase"/>
    <property type="match status" value="1"/>
</dbReference>
<evidence type="ECO:0000256" key="9">
    <source>
        <dbReference type="ARBA" id="ARBA00022741"/>
    </source>
</evidence>
<evidence type="ECO:0000256" key="2">
    <source>
        <dbReference type="ARBA" id="ARBA00005185"/>
    </source>
</evidence>
<dbReference type="Gene3D" id="3.40.309.10">
    <property type="entry name" value="Aldehyde Dehydrogenase, Chain A, domain 2"/>
    <property type="match status" value="1"/>
</dbReference>
<accession>A0A8S9U114</accession>
<keyword evidence="9 17" id="KW-0547">Nucleotide-binding</keyword>
<comment type="catalytic activity">
    <reaction evidence="16 17">
        <text>L-glutamate + ATP = L-glutamyl 5-phosphate + ADP</text>
        <dbReference type="Rhea" id="RHEA:14877"/>
        <dbReference type="ChEBI" id="CHEBI:29985"/>
        <dbReference type="ChEBI" id="CHEBI:30616"/>
        <dbReference type="ChEBI" id="CHEBI:58274"/>
        <dbReference type="ChEBI" id="CHEBI:456216"/>
        <dbReference type="EC" id="2.7.2.11"/>
    </reaction>
</comment>
<organism evidence="20 21">
    <name type="scientific">Phytophthora infestans</name>
    <name type="common">Potato late blight agent</name>
    <name type="synonym">Botrytis infestans</name>
    <dbReference type="NCBI Taxonomy" id="4787"/>
    <lineage>
        <taxon>Eukaryota</taxon>
        <taxon>Sar</taxon>
        <taxon>Stramenopiles</taxon>
        <taxon>Oomycota</taxon>
        <taxon>Peronosporomycetes</taxon>
        <taxon>Peronosporales</taxon>
        <taxon>Peronosporaceae</taxon>
        <taxon>Phytophthora</taxon>
    </lineage>
</organism>
<dbReference type="Pfam" id="PF00171">
    <property type="entry name" value="Aldedh"/>
    <property type="match status" value="1"/>
</dbReference>
<evidence type="ECO:0000256" key="7">
    <source>
        <dbReference type="ARBA" id="ARBA00022650"/>
    </source>
</evidence>
<evidence type="ECO:0000256" key="15">
    <source>
        <dbReference type="ARBA" id="ARBA00049024"/>
    </source>
</evidence>
<dbReference type="InterPro" id="IPR005766">
    <property type="entry name" value="P5_carboxy_syn"/>
</dbReference>
<dbReference type="AlphaFoldDB" id="A0A8S9U114"/>
<evidence type="ECO:0000256" key="13">
    <source>
        <dbReference type="ARBA" id="ARBA00023002"/>
    </source>
</evidence>
<keyword evidence="10 17" id="KW-0418">Kinase</keyword>
<reference evidence="20" key="1">
    <citation type="submission" date="2020-03" db="EMBL/GenBank/DDBJ databases">
        <title>Hybrid Assembly of Korean Phytophthora infestans isolates.</title>
        <authorList>
            <person name="Prokchorchik M."/>
            <person name="Lee Y."/>
            <person name="Seo J."/>
            <person name="Cho J.-H."/>
            <person name="Park Y.-E."/>
            <person name="Jang D.-C."/>
            <person name="Im J.-S."/>
            <person name="Choi J.-G."/>
            <person name="Park H.-J."/>
            <person name="Lee G.-B."/>
            <person name="Lee Y.-G."/>
            <person name="Hong S.-Y."/>
            <person name="Cho K."/>
            <person name="Sohn K.H."/>
        </authorList>
    </citation>
    <scope>NUCLEOTIDE SEQUENCE</scope>
    <source>
        <strain evidence="20">KR_2_A2</strain>
    </source>
</reference>
<keyword evidence="5" id="KW-0963">Cytoplasm</keyword>
<dbReference type="HAMAP" id="MF_00412">
    <property type="entry name" value="ProA"/>
    <property type="match status" value="1"/>
</dbReference>
<gene>
    <name evidence="20" type="ORF">GN958_ATG16163</name>
</gene>
<dbReference type="EC" id="2.7.2.11" evidence="17"/>
<dbReference type="NCBIfam" id="TIGR01092">
    <property type="entry name" value="P5CS"/>
    <property type="match status" value="1"/>
</dbReference>
<evidence type="ECO:0000256" key="8">
    <source>
        <dbReference type="ARBA" id="ARBA00022679"/>
    </source>
</evidence>
<evidence type="ECO:0000256" key="1">
    <source>
        <dbReference type="ARBA" id="ARBA00004985"/>
    </source>
</evidence>
<dbReference type="Pfam" id="PF00696">
    <property type="entry name" value="AA_kinase"/>
    <property type="match status" value="1"/>
</dbReference>
<dbReference type="SUPFAM" id="SSF53720">
    <property type="entry name" value="ALDH-like"/>
    <property type="match status" value="1"/>
</dbReference>
<comment type="caution">
    <text evidence="20">The sequence shown here is derived from an EMBL/GenBank/DDBJ whole genome shotgun (WGS) entry which is preliminary data.</text>
</comment>
<evidence type="ECO:0000256" key="11">
    <source>
        <dbReference type="ARBA" id="ARBA00022840"/>
    </source>
</evidence>
<comment type="similarity">
    <text evidence="3 17">In the C-terminal section; belongs to the gamma-glutamyl phosphate reductase family.</text>
</comment>
<dbReference type="EMBL" id="JAACNO010002260">
    <property type="protein sequence ID" value="KAF4134616.1"/>
    <property type="molecule type" value="Genomic_DNA"/>
</dbReference>
<dbReference type="InterPro" id="IPR005715">
    <property type="entry name" value="Glu_5kinase/COase_Synthase"/>
</dbReference>
<comment type="similarity">
    <text evidence="4 17">In the N-terminal section; belongs to the glutamate 5-kinase family.</text>
</comment>
<keyword evidence="13 17" id="KW-0560">Oxidoreductase</keyword>
<evidence type="ECO:0000313" key="20">
    <source>
        <dbReference type="EMBL" id="KAF4134616.1"/>
    </source>
</evidence>
<dbReference type="EC" id="1.2.1.41" evidence="17"/>
<evidence type="ECO:0000256" key="3">
    <source>
        <dbReference type="ARBA" id="ARBA00006300"/>
    </source>
</evidence>
<dbReference type="NCBIfam" id="NF001221">
    <property type="entry name" value="PRK00197.1"/>
    <property type="match status" value="1"/>
</dbReference>
<comment type="pathway">
    <text evidence="1 17">Amino-acid biosynthesis; L-proline biosynthesis; L-glutamate 5-semialdehyde from L-glutamate: step 2/2.</text>
</comment>